<feature type="non-terminal residue" evidence="1">
    <location>
        <position position="1"/>
    </location>
</feature>
<dbReference type="Gene3D" id="3.40.50.300">
    <property type="entry name" value="P-loop containing nucleotide triphosphate hydrolases"/>
    <property type="match status" value="1"/>
</dbReference>
<sequence>SGSNLDVGHGVDSCTSDILLSDQFILDGRRVRLIDTPGFDDSERSDADVLEQIAAFLIESYQKGNRLHGVLYLHRISDVRMGGAARRNFSIIHKLCGPAALPNMILATTRWNEVDLVTGEGREDDLRTKFFRSVLDGGAVLWRHDRALASAQAIIREFLKRDPSTLLIQHEIVIEGKTLSDTQAGLELHRDMSEEMERQK</sequence>
<dbReference type="AlphaFoldDB" id="A0A8E2AXE5"/>
<keyword evidence="2" id="KW-1185">Reference proteome</keyword>
<reference evidence="1 2" key="1">
    <citation type="submission" date="2016-07" db="EMBL/GenBank/DDBJ databases">
        <title>Draft genome of the white-rot fungus Obba rivulosa 3A-2.</title>
        <authorList>
            <consortium name="DOE Joint Genome Institute"/>
            <person name="Miettinen O."/>
            <person name="Riley R."/>
            <person name="Acob R."/>
            <person name="Barry K."/>
            <person name="Cullen D."/>
            <person name="De Vries R."/>
            <person name="Hainaut M."/>
            <person name="Hatakka A."/>
            <person name="Henrissat B."/>
            <person name="Hilden K."/>
            <person name="Kuo R."/>
            <person name="Labutti K."/>
            <person name="Lipzen A."/>
            <person name="Makela M.R."/>
            <person name="Sandor L."/>
            <person name="Spatafora J.W."/>
            <person name="Grigoriev I.V."/>
            <person name="Hibbett D.S."/>
        </authorList>
    </citation>
    <scope>NUCLEOTIDE SEQUENCE [LARGE SCALE GENOMIC DNA]</scope>
    <source>
        <strain evidence="1 2">3A-2</strain>
    </source>
</reference>
<dbReference type="Proteomes" id="UP000250043">
    <property type="component" value="Unassembled WGS sequence"/>
</dbReference>
<evidence type="ECO:0008006" key="3">
    <source>
        <dbReference type="Google" id="ProtNLM"/>
    </source>
</evidence>
<name>A0A8E2AXE5_9APHY</name>
<dbReference type="SUPFAM" id="SSF52540">
    <property type="entry name" value="P-loop containing nucleoside triphosphate hydrolases"/>
    <property type="match status" value="1"/>
</dbReference>
<gene>
    <name evidence="1" type="ORF">OBBRIDRAFT_712434</name>
</gene>
<accession>A0A8E2AXE5</accession>
<evidence type="ECO:0000313" key="1">
    <source>
        <dbReference type="EMBL" id="OCH89852.1"/>
    </source>
</evidence>
<evidence type="ECO:0000313" key="2">
    <source>
        <dbReference type="Proteomes" id="UP000250043"/>
    </source>
</evidence>
<dbReference type="InterPro" id="IPR027417">
    <property type="entry name" value="P-loop_NTPase"/>
</dbReference>
<organism evidence="1 2">
    <name type="scientific">Obba rivulosa</name>
    <dbReference type="NCBI Taxonomy" id="1052685"/>
    <lineage>
        <taxon>Eukaryota</taxon>
        <taxon>Fungi</taxon>
        <taxon>Dikarya</taxon>
        <taxon>Basidiomycota</taxon>
        <taxon>Agaricomycotina</taxon>
        <taxon>Agaricomycetes</taxon>
        <taxon>Polyporales</taxon>
        <taxon>Gelatoporiaceae</taxon>
        <taxon>Obba</taxon>
    </lineage>
</organism>
<dbReference type="EMBL" id="KV722418">
    <property type="protein sequence ID" value="OCH89852.1"/>
    <property type="molecule type" value="Genomic_DNA"/>
</dbReference>
<feature type="non-terminal residue" evidence="1">
    <location>
        <position position="200"/>
    </location>
</feature>
<protein>
    <recommendedName>
        <fullName evidence="3">G domain-containing protein</fullName>
    </recommendedName>
</protein>
<proteinExistence type="predicted"/>
<dbReference type="OrthoDB" id="8954335at2759"/>